<evidence type="ECO:0000313" key="2">
    <source>
        <dbReference type="EMBL" id="RRG22525.1"/>
    </source>
</evidence>
<sequence>MRNLPALGDNKPQTCETFLPSAGTNRKLEKPSCHQREQTADLRNLPALVQQGFSNLQDHTDKGKHEFSNTA</sequence>
<evidence type="ECO:0000256" key="1">
    <source>
        <dbReference type="SAM" id="MobiDB-lite"/>
    </source>
</evidence>
<dbReference type="EMBL" id="QQWG01000005">
    <property type="protein sequence ID" value="RRG22525.1"/>
    <property type="molecule type" value="Genomic_DNA"/>
</dbReference>
<gene>
    <name evidence="2" type="ORF">DWB61_06835</name>
</gene>
<accession>A0A425Y329</accession>
<name>A0A425Y329_9BACT</name>
<comment type="caution">
    <text evidence="2">The sequence shown here is derived from an EMBL/GenBank/DDBJ whole genome shotgun (WGS) entry which is preliminary data.</text>
</comment>
<evidence type="ECO:0000313" key="3">
    <source>
        <dbReference type="Proteomes" id="UP000285794"/>
    </source>
</evidence>
<dbReference type="Proteomes" id="UP000285794">
    <property type="component" value="Unassembled WGS sequence"/>
</dbReference>
<organism evidence="2 3">
    <name type="scientific">Ancylomarina euxinus</name>
    <dbReference type="NCBI Taxonomy" id="2283627"/>
    <lineage>
        <taxon>Bacteria</taxon>
        <taxon>Pseudomonadati</taxon>
        <taxon>Bacteroidota</taxon>
        <taxon>Bacteroidia</taxon>
        <taxon>Marinilabiliales</taxon>
        <taxon>Marinifilaceae</taxon>
        <taxon>Ancylomarina</taxon>
    </lineage>
</organism>
<feature type="region of interest" description="Disordered" evidence="1">
    <location>
        <begin position="1"/>
        <end position="37"/>
    </location>
</feature>
<proteinExistence type="predicted"/>
<protein>
    <submittedName>
        <fullName evidence="2">Uncharacterized protein</fullName>
    </submittedName>
</protein>
<keyword evidence="3" id="KW-1185">Reference proteome</keyword>
<reference evidence="2 3" key="1">
    <citation type="submission" date="2018-07" db="EMBL/GenBank/DDBJ databases">
        <title>Draft genome sequence of Ancylomarina sp. M1P.</title>
        <authorList>
            <person name="Yadav S."/>
            <person name="Villanueva L."/>
            <person name="Damste J.S.S."/>
        </authorList>
    </citation>
    <scope>NUCLEOTIDE SEQUENCE [LARGE SCALE GENOMIC DNA]</scope>
    <source>
        <strain evidence="2 3">M1P</strain>
    </source>
</reference>
<dbReference type="AlphaFoldDB" id="A0A425Y329"/>
<feature type="compositionally biased region" description="Basic and acidic residues" evidence="1">
    <location>
        <begin position="26"/>
        <end position="37"/>
    </location>
</feature>